<name>A0A316YQD1_9BASI</name>
<reference evidence="10 11" key="1">
    <citation type="journal article" date="2018" name="Mol. Biol. Evol.">
        <title>Broad Genomic Sampling Reveals a Smut Pathogenic Ancestry of the Fungal Clade Ustilaginomycotina.</title>
        <authorList>
            <person name="Kijpornyongpan T."/>
            <person name="Mondo S.J."/>
            <person name="Barry K."/>
            <person name="Sandor L."/>
            <person name="Lee J."/>
            <person name="Lipzen A."/>
            <person name="Pangilinan J."/>
            <person name="LaButti K."/>
            <person name="Hainaut M."/>
            <person name="Henrissat B."/>
            <person name="Grigoriev I.V."/>
            <person name="Spatafora J.W."/>
            <person name="Aime M.C."/>
        </authorList>
    </citation>
    <scope>NUCLEOTIDE SEQUENCE [LARGE SCALE GENOMIC DNA]</scope>
    <source>
        <strain evidence="10 11">MCA 4198</strain>
    </source>
</reference>
<organism evidence="10 11">
    <name type="scientific">Acaromyces ingoldii</name>
    <dbReference type="NCBI Taxonomy" id="215250"/>
    <lineage>
        <taxon>Eukaryota</taxon>
        <taxon>Fungi</taxon>
        <taxon>Dikarya</taxon>
        <taxon>Basidiomycota</taxon>
        <taxon>Ustilaginomycotina</taxon>
        <taxon>Exobasidiomycetes</taxon>
        <taxon>Exobasidiales</taxon>
        <taxon>Cryptobasidiaceae</taxon>
        <taxon>Acaromyces</taxon>
    </lineage>
</organism>
<dbReference type="PANTHER" id="PTHR13202:SF0">
    <property type="entry name" value="SIGNAL PEPTIDASE COMPLEX SUBUNIT 1"/>
    <property type="match status" value="1"/>
</dbReference>
<dbReference type="AlphaFoldDB" id="A0A316YQD1"/>
<accession>A0A316YQD1</accession>
<proteinExistence type="inferred from homology"/>
<dbReference type="Pfam" id="PF06645">
    <property type="entry name" value="SPC12"/>
    <property type="match status" value="1"/>
</dbReference>
<dbReference type="STRING" id="215250.A0A316YQD1"/>
<dbReference type="GeneID" id="37045934"/>
<evidence type="ECO:0000313" key="10">
    <source>
        <dbReference type="EMBL" id="PWN89965.1"/>
    </source>
</evidence>
<evidence type="ECO:0000256" key="2">
    <source>
        <dbReference type="ARBA" id="ARBA00005245"/>
    </source>
</evidence>
<evidence type="ECO:0000256" key="5">
    <source>
        <dbReference type="ARBA" id="ARBA00022824"/>
    </source>
</evidence>
<dbReference type="OrthoDB" id="263893at2759"/>
<feature type="transmembrane region" description="Helical" evidence="9">
    <location>
        <begin position="42"/>
        <end position="61"/>
    </location>
</feature>
<feature type="transmembrane region" description="Helical" evidence="9">
    <location>
        <begin position="20"/>
        <end position="36"/>
    </location>
</feature>
<dbReference type="PANTHER" id="PTHR13202">
    <property type="entry name" value="MICROSOMAL SIGNAL PEPTIDASE 12 KDA SUBUNIT"/>
    <property type="match status" value="1"/>
</dbReference>
<evidence type="ECO:0000256" key="9">
    <source>
        <dbReference type="SAM" id="Phobius"/>
    </source>
</evidence>
<dbReference type="GO" id="GO:0045047">
    <property type="term" value="P:protein targeting to ER"/>
    <property type="evidence" value="ECO:0007669"/>
    <property type="project" value="TreeGrafter"/>
</dbReference>
<evidence type="ECO:0000256" key="1">
    <source>
        <dbReference type="ARBA" id="ARBA00004477"/>
    </source>
</evidence>
<evidence type="ECO:0000256" key="3">
    <source>
        <dbReference type="ARBA" id="ARBA00017059"/>
    </source>
</evidence>
<evidence type="ECO:0000256" key="8">
    <source>
        <dbReference type="ARBA" id="ARBA00045204"/>
    </source>
</evidence>
<evidence type="ECO:0000256" key="4">
    <source>
        <dbReference type="ARBA" id="ARBA00022692"/>
    </source>
</evidence>
<dbReference type="GO" id="GO:0006465">
    <property type="term" value="P:signal peptide processing"/>
    <property type="evidence" value="ECO:0007669"/>
    <property type="project" value="InterPro"/>
</dbReference>
<keyword evidence="4 9" id="KW-0812">Transmembrane</keyword>
<dbReference type="InterPro" id="IPR009542">
    <property type="entry name" value="Spc1/SPCS1"/>
</dbReference>
<dbReference type="InParanoid" id="A0A316YQD1"/>
<keyword evidence="5" id="KW-0256">Endoplasmic reticulum</keyword>
<dbReference type="EMBL" id="KZ819636">
    <property type="protein sequence ID" value="PWN89965.1"/>
    <property type="molecule type" value="Genomic_DNA"/>
</dbReference>
<keyword evidence="6 9" id="KW-1133">Transmembrane helix</keyword>
<keyword evidence="11" id="KW-1185">Reference proteome</keyword>
<protein>
    <recommendedName>
        <fullName evidence="3">Signal peptidase complex subunit 1</fullName>
    </recommendedName>
</protein>
<keyword evidence="7 9" id="KW-0472">Membrane</keyword>
<evidence type="ECO:0000313" key="11">
    <source>
        <dbReference type="Proteomes" id="UP000245768"/>
    </source>
</evidence>
<comment type="function">
    <text evidence="8">Component of the signal peptidase complex (SPC) which catalyzes the cleavage of N-terminal signal sequences from nascent proteins as they are translocated into the lumen of the endoplasmic reticulum. Dispensable for SPC enzymatic activity.</text>
</comment>
<evidence type="ECO:0000256" key="7">
    <source>
        <dbReference type="ARBA" id="ARBA00023136"/>
    </source>
</evidence>
<dbReference type="GO" id="GO:0005787">
    <property type="term" value="C:signal peptidase complex"/>
    <property type="evidence" value="ECO:0007669"/>
    <property type="project" value="InterPro"/>
</dbReference>
<sequence length="88" mass="9824">MDQIKKALEGKIGQRLADRINQETVVMGAIVAWLVGYFVDSLYITMLIFGASVVAALVACVPPWPMYRKYPVVWLPNRPSNEKAAKSQ</sequence>
<comment type="subcellular location">
    <subcellularLocation>
        <location evidence="1">Endoplasmic reticulum membrane</location>
        <topology evidence="1">Multi-pass membrane protein</topology>
    </subcellularLocation>
</comment>
<dbReference type="Proteomes" id="UP000245768">
    <property type="component" value="Unassembled WGS sequence"/>
</dbReference>
<gene>
    <name evidence="10" type="ORF">FA10DRAFT_285679</name>
</gene>
<evidence type="ECO:0000256" key="6">
    <source>
        <dbReference type="ARBA" id="ARBA00022989"/>
    </source>
</evidence>
<comment type="similarity">
    <text evidence="2">Belongs to the SPCS1 family.</text>
</comment>
<dbReference type="RefSeq" id="XP_025377163.1">
    <property type="nucleotide sequence ID" value="XM_025524018.1"/>
</dbReference>